<gene>
    <name evidence="2" type="ORF">LCGC14_1407210</name>
</gene>
<feature type="non-terminal residue" evidence="2">
    <location>
        <position position="1"/>
    </location>
</feature>
<dbReference type="AlphaFoldDB" id="A0A0F9MAL5"/>
<evidence type="ECO:0000256" key="1">
    <source>
        <dbReference type="SAM" id="MobiDB-lite"/>
    </source>
</evidence>
<feature type="region of interest" description="Disordered" evidence="1">
    <location>
        <begin position="64"/>
        <end position="93"/>
    </location>
</feature>
<protein>
    <submittedName>
        <fullName evidence="2">Uncharacterized protein</fullName>
    </submittedName>
</protein>
<sequence length="93" mass="10218">APNIDRLRPFIKEIGQAMEAGTATEEELRLVIQEALVNGEINEADARILGQGFGLVSQPTSALERIRGRKKAEATPERNRFLPAKAGIPTPRR</sequence>
<proteinExistence type="predicted"/>
<organism evidence="2">
    <name type="scientific">marine sediment metagenome</name>
    <dbReference type="NCBI Taxonomy" id="412755"/>
    <lineage>
        <taxon>unclassified sequences</taxon>
        <taxon>metagenomes</taxon>
        <taxon>ecological metagenomes</taxon>
    </lineage>
</organism>
<comment type="caution">
    <text evidence="2">The sequence shown here is derived from an EMBL/GenBank/DDBJ whole genome shotgun (WGS) entry which is preliminary data.</text>
</comment>
<reference evidence="2" key="1">
    <citation type="journal article" date="2015" name="Nature">
        <title>Complex archaea that bridge the gap between prokaryotes and eukaryotes.</title>
        <authorList>
            <person name="Spang A."/>
            <person name="Saw J.H."/>
            <person name="Jorgensen S.L."/>
            <person name="Zaremba-Niedzwiedzka K."/>
            <person name="Martijn J."/>
            <person name="Lind A.E."/>
            <person name="van Eijk R."/>
            <person name="Schleper C."/>
            <person name="Guy L."/>
            <person name="Ettema T.J."/>
        </authorList>
    </citation>
    <scope>NUCLEOTIDE SEQUENCE</scope>
</reference>
<name>A0A0F9MAL5_9ZZZZ</name>
<dbReference type="EMBL" id="LAZR01009250">
    <property type="protein sequence ID" value="KKM73755.1"/>
    <property type="molecule type" value="Genomic_DNA"/>
</dbReference>
<evidence type="ECO:0000313" key="2">
    <source>
        <dbReference type="EMBL" id="KKM73755.1"/>
    </source>
</evidence>
<accession>A0A0F9MAL5</accession>
<feature type="compositionally biased region" description="Basic and acidic residues" evidence="1">
    <location>
        <begin position="71"/>
        <end position="80"/>
    </location>
</feature>